<comment type="subcellular location">
    <subcellularLocation>
        <location evidence="1 7">Nucleus</location>
    </subcellularLocation>
</comment>
<gene>
    <name evidence="10" type="ORF">PCOR1329_LOCUS33902</name>
</gene>
<keyword evidence="3 7" id="KW-0507">mRNA processing</keyword>
<evidence type="ECO:0000313" key="10">
    <source>
        <dbReference type="EMBL" id="CAK0837799.1"/>
    </source>
</evidence>
<dbReference type="EMBL" id="CAUYUJ010014176">
    <property type="protein sequence ID" value="CAK0837799.1"/>
    <property type="molecule type" value="Genomic_DNA"/>
</dbReference>
<dbReference type="Pfam" id="PF11708">
    <property type="entry name" value="Slu7"/>
    <property type="match status" value="1"/>
</dbReference>
<feature type="compositionally biased region" description="Acidic residues" evidence="8">
    <location>
        <begin position="228"/>
        <end position="250"/>
    </location>
</feature>
<keyword evidence="6 7" id="KW-0539">Nucleus</keyword>
<evidence type="ECO:0000256" key="8">
    <source>
        <dbReference type="SAM" id="MobiDB-lite"/>
    </source>
</evidence>
<feature type="compositionally biased region" description="Basic and acidic residues" evidence="8">
    <location>
        <begin position="184"/>
        <end position="193"/>
    </location>
</feature>
<feature type="compositionally biased region" description="Polar residues" evidence="8">
    <location>
        <begin position="649"/>
        <end position="661"/>
    </location>
</feature>
<evidence type="ECO:0000313" key="11">
    <source>
        <dbReference type="Proteomes" id="UP001189429"/>
    </source>
</evidence>
<evidence type="ECO:0000256" key="3">
    <source>
        <dbReference type="ARBA" id="ARBA00022664"/>
    </source>
</evidence>
<feature type="compositionally biased region" description="Basic and acidic residues" evidence="8">
    <location>
        <begin position="636"/>
        <end position="647"/>
    </location>
</feature>
<proteinExistence type="inferred from homology"/>
<feature type="compositionally biased region" description="Low complexity" evidence="8">
    <location>
        <begin position="710"/>
        <end position="725"/>
    </location>
</feature>
<reference evidence="10" key="1">
    <citation type="submission" date="2023-10" db="EMBL/GenBank/DDBJ databases">
        <authorList>
            <person name="Chen Y."/>
            <person name="Shah S."/>
            <person name="Dougan E. K."/>
            <person name="Thang M."/>
            <person name="Chan C."/>
        </authorList>
    </citation>
    <scope>NUCLEOTIDE SEQUENCE [LARGE SCALE GENOMIC DNA]</scope>
</reference>
<evidence type="ECO:0000256" key="5">
    <source>
        <dbReference type="ARBA" id="ARBA00023187"/>
    </source>
</evidence>
<dbReference type="InterPro" id="IPR039974">
    <property type="entry name" value="Splicing_factor_SLU7"/>
</dbReference>
<feature type="region of interest" description="Disordered" evidence="8">
    <location>
        <begin position="627"/>
        <end position="725"/>
    </location>
</feature>
<sequence length="725" mass="79080">MASESVADNFSSREDAKKAKQLQEARAAGTAAPEIDSSTGAMINPHNPQFITSAPWYLNQSKPSLKHQQAWNMKEAGTKEWYKRGTKGDVKTKFMKGACENCGAMTHTKKDCVERPRQVGAKFNGKNLMPDEYVETLDLDYDGKRDRWNGFQADDYKEVIDEWEKVEAERRKVKAAQMEERAKLKERLKAQKKDLKKKRKQRRRQLRRMAEGRDTDTGDSDTGTGDSDMNDSDTDSDTDSDSDASDDEDLGEKMKDFDKTTATTGTKDDKLRTTTRNLRIREDTAKYLLNLDVNSAFYDPKSRAMRDDPLKHLKDEEKGAFRGDNFLRSSGDSKALTELTVFAWDSYKHGEKVHDLAMPTQALKMFQVYKQRAKDLKDTQQKELLDKYGGEQHLNAPTDRAHIRAERQLRRVLAGRPGAEGARAGPRQVEVRGGHVGGQPLVHLGVLVRFSIWQVGIRLLPPDDEERLLRAPAAARRGARGRGGARRGGAGAGRADAAAASASGGAAVASASGGGAAAAAAAEEAEDAGKASSSSDSDGSSSDEGGGAGQKEATAEKRKAKALAGLKLMAGGEQGGEAAAASAAAPDGAEAAAAYKLSEKKNSGFGHVLEDQVAALDQKAVAKAVEQEKKRRKTEKAKLSIDDERNRKYNSFGSDGQSTDVTAEDRNWRPTACPRCAETTPWRSSCEARESVRTRPRGELRARPTWTSAPSGLLQPPFSLLLQSS</sequence>
<dbReference type="InterPro" id="IPR021715">
    <property type="entry name" value="Slu7_dom"/>
</dbReference>
<evidence type="ECO:0000256" key="1">
    <source>
        <dbReference type="ARBA" id="ARBA00004123"/>
    </source>
</evidence>
<keyword evidence="11" id="KW-1185">Reference proteome</keyword>
<protein>
    <recommendedName>
        <fullName evidence="7">Pre-mRNA-splicing factor SLU7</fullName>
    </recommendedName>
</protein>
<evidence type="ECO:0000256" key="6">
    <source>
        <dbReference type="ARBA" id="ARBA00023242"/>
    </source>
</evidence>
<feature type="region of interest" description="Disordered" evidence="8">
    <location>
        <begin position="525"/>
        <end position="559"/>
    </location>
</feature>
<evidence type="ECO:0000256" key="7">
    <source>
        <dbReference type="RuleBase" id="RU367071"/>
    </source>
</evidence>
<comment type="similarity">
    <text evidence="2 7">Belongs to the SLU7 family.</text>
</comment>
<dbReference type="PANTHER" id="PTHR12942:SF2">
    <property type="entry name" value="PRE-MRNA-SPLICING FACTOR SLU7"/>
    <property type="match status" value="1"/>
</dbReference>
<dbReference type="PANTHER" id="PTHR12942">
    <property type="entry name" value="STEP II SPLICING FACTOR SLU7"/>
    <property type="match status" value="1"/>
</dbReference>
<comment type="caution">
    <text evidence="10">The sequence shown here is derived from an EMBL/GenBank/DDBJ whole genome shotgun (WGS) entry which is preliminary data.</text>
</comment>
<feature type="region of interest" description="Disordered" evidence="8">
    <location>
        <begin position="184"/>
        <end position="268"/>
    </location>
</feature>
<feature type="domain" description="Pre-mRNA-splicing factor SLU7" evidence="9">
    <location>
        <begin position="139"/>
        <end position="405"/>
    </location>
</feature>
<keyword evidence="4 7" id="KW-0747">Spliceosome</keyword>
<feature type="region of interest" description="Disordered" evidence="8">
    <location>
        <begin position="1"/>
        <end position="46"/>
    </location>
</feature>
<comment type="function">
    <text evidence="7">Involved in pre-mRNA splicing.</text>
</comment>
<accession>A0ABN9SYV9</accession>
<keyword evidence="5 7" id="KW-0508">mRNA splicing</keyword>
<feature type="compositionally biased region" description="Basic and acidic residues" evidence="8">
    <location>
        <begin position="686"/>
        <end position="702"/>
    </location>
</feature>
<feature type="compositionally biased region" description="Low complexity" evidence="8">
    <location>
        <begin position="530"/>
        <end position="543"/>
    </location>
</feature>
<organism evidence="10 11">
    <name type="scientific">Prorocentrum cordatum</name>
    <dbReference type="NCBI Taxonomy" id="2364126"/>
    <lineage>
        <taxon>Eukaryota</taxon>
        <taxon>Sar</taxon>
        <taxon>Alveolata</taxon>
        <taxon>Dinophyceae</taxon>
        <taxon>Prorocentrales</taxon>
        <taxon>Prorocentraceae</taxon>
        <taxon>Prorocentrum</taxon>
    </lineage>
</organism>
<feature type="compositionally biased region" description="Basic and acidic residues" evidence="8">
    <location>
        <begin position="11"/>
        <end position="23"/>
    </location>
</feature>
<feature type="compositionally biased region" description="Basic residues" evidence="8">
    <location>
        <begin position="194"/>
        <end position="207"/>
    </location>
</feature>
<dbReference type="Proteomes" id="UP001189429">
    <property type="component" value="Unassembled WGS sequence"/>
</dbReference>
<feature type="compositionally biased region" description="Polar residues" evidence="8">
    <location>
        <begin position="36"/>
        <end position="46"/>
    </location>
</feature>
<evidence type="ECO:0000256" key="4">
    <source>
        <dbReference type="ARBA" id="ARBA00022728"/>
    </source>
</evidence>
<evidence type="ECO:0000259" key="9">
    <source>
        <dbReference type="Pfam" id="PF11708"/>
    </source>
</evidence>
<feature type="compositionally biased region" description="Polar residues" evidence="8">
    <location>
        <begin position="1"/>
        <end position="10"/>
    </location>
</feature>
<evidence type="ECO:0000256" key="2">
    <source>
        <dbReference type="ARBA" id="ARBA00007203"/>
    </source>
</evidence>
<comment type="subunit">
    <text evidence="7">Associated with the spliceosome.</text>
</comment>
<name>A0ABN9SYV9_9DINO</name>